<feature type="transmembrane region" description="Helical" evidence="10">
    <location>
        <begin position="301"/>
        <end position="325"/>
    </location>
</feature>
<keyword evidence="3" id="KW-0050">Antiport</keyword>
<feature type="transmembrane region" description="Helical" evidence="10">
    <location>
        <begin position="31"/>
        <end position="47"/>
    </location>
</feature>
<feature type="transmembrane region" description="Helical" evidence="10">
    <location>
        <begin position="228"/>
        <end position="255"/>
    </location>
</feature>
<dbReference type="Proteomes" id="UP001595796">
    <property type="component" value="Unassembled WGS sequence"/>
</dbReference>
<evidence type="ECO:0000256" key="10">
    <source>
        <dbReference type="SAM" id="Phobius"/>
    </source>
</evidence>
<keyword evidence="13" id="KW-1185">Reference proteome</keyword>
<evidence type="ECO:0000256" key="4">
    <source>
        <dbReference type="ARBA" id="ARBA00022475"/>
    </source>
</evidence>
<gene>
    <name evidence="12" type="ORF">ACFPFW_12520</name>
</gene>
<dbReference type="EMBL" id="JBHSJF010000006">
    <property type="protein sequence ID" value="MFC5068833.1"/>
    <property type="molecule type" value="Genomic_DNA"/>
</dbReference>
<evidence type="ECO:0000256" key="2">
    <source>
        <dbReference type="ARBA" id="ARBA00022448"/>
    </source>
</evidence>
<keyword evidence="5" id="KW-0630">Potassium</keyword>
<dbReference type="PANTHER" id="PTHR32507">
    <property type="entry name" value="NA(+)/H(+) ANTIPORTER 1"/>
    <property type="match status" value="1"/>
</dbReference>
<dbReference type="Gene3D" id="1.20.1530.20">
    <property type="match status" value="1"/>
</dbReference>
<protein>
    <submittedName>
        <fullName evidence="12">Potassium/proton antiporter</fullName>
    </submittedName>
</protein>
<feature type="transmembrane region" description="Helical" evidence="10">
    <location>
        <begin position="6"/>
        <end position="24"/>
    </location>
</feature>
<dbReference type="NCBIfam" id="NF003716">
    <property type="entry name" value="PRK05326.1-3"/>
    <property type="match status" value="1"/>
</dbReference>
<sequence length="600" mass="64325">MQSIAIINLVLLAGSALLAIGILSSLVAQRFGAPLLLVFLLIGVFIGEDGPGGVHFNDYRTTYLIGSFALAVILFDGGLRTRLSTFRGVLAPSILLATLGVIITALVVSALVMPLLGMTFSQALLVGAMVAPTDAAAVFFLLRAGGLQLQRHVGSTLEIESGTNDPVAVLLTIVLVEVLLSGARTPVVELIAMMVQHGVLGAIGGAVGGFVIVWVLNRVELPTGLHPIFSIAVAVVTFAATQVLHGSGFLAVYVAGLIVGNRRVRAFASIISFHDAATWLVQILMFIVLGLLVTPSRLVDAIIPGLAVSFFLMFVARPVAVFLCLGPYKFAVNERIFVSWVGLRGAVSIFLAAIPTLAGLPNGEIYFNIAFITVVVSLVVQGWTLTPLARRLGLALPQARRDVSRVEIDLPGQQEHEMVGYHIAEGSAVLEPGASPRWARPVFVVREDRILEPAMAGPLQPGDYGYFLAPPERVRELDRLFTPGERDTGEHSNFPLRAGVQLSVLSDLYGLDVDSELGERTVADHFAEELENEPTPGDRLSLGMATLVVHTVRDGRVAEAELEIGDRAGDSDIKPDSLDLALSALARRFRVLERRIFNRR</sequence>
<keyword evidence="5" id="KW-0633">Potassium transport</keyword>
<feature type="transmembrane region" description="Helical" evidence="10">
    <location>
        <begin position="365"/>
        <end position="385"/>
    </location>
</feature>
<feature type="transmembrane region" description="Helical" evidence="10">
    <location>
        <begin position="276"/>
        <end position="295"/>
    </location>
</feature>
<keyword evidence="4" id="KW-1003">Cell membrane</keyword>
<comment type="subcellular location">
    <subcellularLocation>
        <location evidence="1">Cell membrane</location>
        <topology evidence="1">Multi-pass membrane protein</topology>
    </subcellularLocation>
</comment>
<reference evidence="13" key="1">
    <citation type="journal article" date="2019" name="Int. J. Syst. Evol. Microbiol.">
        <title>The Global Catalogue of Microorganisms (GCM) 10K type strain sequencing project: providing services to taxonomists for standard genome sequencing and annotation.</title>
        <authorList>
            <consortium name="The Broad Institute Genomics Platform"/>
            <consortium name="The Broad Institute Genome Sequencing Center for Infectious Disease"/>
            <person name="Wu L."/>
            <person name="Ma J."/>
        </authorList>
    </citation>
    <scope>NUCLEOTIDE SEQUENCE [LARGE SCALE GENOMIC DNA]</scope>
    <source>
        <strain evidence="13">CGMCC 1.16444</strain>
    </source>
</reference>
<feature type="transmembrane region" description="Helical" evidence="10">
    <location>
        <begin position="89"/>
        <end position="116"/>
    </location>
</feature>
<dbReference type="InterPro" id="IPR006037">
    <property type="entry name" value="RCK_C"/>
</dbReference>
<evidence type="ECO:0000256" key="6">
    <source>
        <dbReference type="ARBA" id="ARBA00022692"/>
    </source>
</evidence>
<organism evidence="12 13">
    <name type="scientific">Flaviflagellibacter deserti</name>
    <dbReference type="NCBI Taxonomy" id="2267266"/>
    <lineage>
        <taxon>Bacteria</taxon>
        <taxon>Pseudomonadati</taxon>
        <taxon>Pseudomonadota</taxon>
        <taxon>Alphaproteobacteria</taxon>
        <taxon>Hyphomicrobiales</taxon>
        <taxon>Flaviflagellibacter</taxon>
    </lineage>
</organism>
<dbReference type="NCBIfam" id="NF003714">
    <property type="entry name" value="PRK05326.1-1"/>
    <property type="match status" value="1"/>
</dbReference>
<feature type="transmembrane region" description="Helical" evidence="10">
    <location>
        <begin position="337"/>
        <end position="359"/>
    </location>
</feature>
<name>A0ABV9Z4T4_9HYPH</name>
<evidence type="ECO:0000256" key="3">
    <source>
        <dbReference type="ARBA" id="ARBA00022449"/>
    </source>
</evidence>
<dbReference type="Pfam" id="PF00999">
    <property type="entry name" value="Na_H_Exchanger"/>
    <property type="match status" value="1"/>
</dbReference>
<dbReference type="RefSeq" id="WP_114955987.1">
    <property type="nucleotide sequence ID" value="NZ_JBHSJF010000006.1"/>
</dbReference>
<feature type="transmembrane region" description="Helical" evidence="10">
    <location>
        <begin position="122"/>
        <end position="142"/>
    </location>
</feature>
<accession>A0ABV9Z4T4</accession>
<evidence type="ECO:0000313" key="13">
    <source>
        <dbReference type="Proteomes" id="UP001595796"/>
    </source>
</evidence>
<evidence type="ECO:0000256" key="9">
    <source>
        <dbReference type="ARBA" id="ARBA00023136"/>
    </source>
</evidence>
<evidence type="ECO:0000256" key="8">
    <source>
        <dbReference type="ARBA" id="ARBA00023065"/>
    </source>
</evidence>
<keyword evidence="8" id="KW-0406">Ion transport</keyword>
<comment type="caution">
    <text evidence="12">The sequence shown here is derived from an EMBL/GenBank/DDBJ whole genome shotgun (WGS) entry which is preliminary data.</text>
</comment>
<evidence type="ECO:0000256" key="5">
    <source>
        <dbReference type="ARBA" id="ARBA00022538"/>
    </source>
</evidence>
<feature type="transmembrane region" description="Helical" evidence="10">
    <location>
        <begin position="59"/>
        <end position="77"/>
    </location>
</feature>
<keyword evidence="7 10" id="KW-1133">Transmembrane helix</keyword>
<feature type="transmembrane region" description="Helical" evidence="10">
    <location>
        <begin position="198"/>
        <end position="216"/>
    </location>
</feature>
<evidence type="ECO:0000259" key="11">
    <source>
        <dbReference type="PROSITE" id="PS51202"/>
    </source>
</evidence>
<dbReference type="InterPro" id="IPR006153">
    <property type="entry name" value="Cation/H_exchanger_TM"/>
</dbReference>
<keyword evidence="9 10" id="KW-0472">Membrane</keyword>
<dbReference type="InterPro" id="IPR038770">
    <property type="entry name" value="Na+/solute_symporter_sf"/>
</dbReference>
<evidence type="ECO:0000313" key="12">
    <source>
        <dbReference type="EMBL" id="MFC5068833.1"/>
    </source>
</evidence>
<keyword evidence="6 10" id="KW-0812">Transmembrane</keyword>
<dbReference type="PROSITE" id="PS51202">
    <property type="entry name" value="RCK_C"/>
    <property type="match status" value="1"/>
</dbReference>
<dbReference type="NCBIfam" id="NF003715">
    <property type="entry name" value="PRK05326.1-2"/>
    <property type="match status" value="1"/>
</dbReference>
<feature type="domain" description="RCK C-terminal" evidence="11">
    <location>
        <begin position="405"/>
        <end position="483"/>
    </location>
</feature>
<dbReference type="PANTHER" id="PTHR32507:SF7">
    <property type="entry name" value="K(+)_H(+) ANTIPORTER NHAP2"/>
    <property type="match status" value="1"/>
</dbReference>
<evidence type="ECO:0000256" key="7">
    <source>
        <dbReference type="ARBA" id="ARBA00022989"/>
    </source>
</evidence>
<keyword evidence="2" id="KW-0813">Transport</keyword>
<evidence type="ECO:0000256" key="1">
    <source>
        <dbReference type="ARBA" id="ARBA00004651"/>
    </source>
</evidence>
<proteinExistence type="predicted"/>